<name>A0A4Y2F8Y0_ARAVE</name>
<dbReference type="Proteomes" id="UP000499080">
    <property type="component" value="Unassembled WGS sequence"/>
</dbReference>
<comment type="caution">
    <text evidence="1">The sequence shown here is derived from an EMBL/GenBank/DDBJ whole genome shotgun (WGS) entry which is preliminary data.</text>
</comment>
<dbReference type="EMBL" id="BGPR01000802">
    <property type="protein sequence ID" value="GBM36074.1"/>
    <property type="molecule type" value="Genomic_DNA"/>
</dbReference>
<gene>
    <name evidence="1" type="ORF">AVEN_221238_1</name>
</gene>
<proteinExistence type="predicted"/>
<evidence type="ECO:0000313" key="1">
    <source>
        <dbReference type="EMBL" id="GBM36074.1"/>
    </source>
</evidence>
<evidence type="ECO:0000313" key="2">
    <source>
        <dbReference type="Proteomes" id="UP000499080"/>
    </source>
</evidence>
<protein>
    <submittedName>
        <fullName evidence="1">Uncharacterized protein</fullName>
    </submittedName>
</protein>
<dbReference type="AlphaFoldDB" id="A0A4Y2F8Y0"/>
<sequence>MSCFDQAKYAAPIHFLVFEPCLLCPLHLRKKFVLLSGIHRDVASKSVSPFLTSAGTRFVSDLVYLPYVWRSLAKNGSCAIKPQTTNQRDLSKSPEVRCCSVFEWLRIWPPAGGREEEFQVLPGAPRMLWFCMLLIEQARMYLDGVKLPFDSN</sequence>
<accession>A0A4Y2F8Y0</accession>
<keyword evidence="2" id="KW-1185">Reference proteome</keyword>
<reference evidence="1 2" key="1">
    <citation type="journal article" date="2019" name="Sci. Rep.">
        <title>Orb-weaving spider Araneus ventricosus genome elucidates the spidroin gene catalogue.</title>
        <authorList>
            <person name="Kono N."/>
            <person name="Nakamura H."/>
            <person name="Ohtoshi R."/>
            <person name="Moran D.A.P."/>
            <person name="Shinohara A."/>
            <person name="Yoshida Y."/>
            <person name="Fujiwara M."/>
            <person name="Mori M."/>
            <person name="Tomita M."/>
            <person name="Arakawa K."/>
        </authorList>
    </citation>
    <scope>NUCLEOTIDE SEQUENCE [LARGE SCALE GENOMIC DNA]</scope>
</reference>
<organism evidence="1 2">
    <name type="scientific">Araneus ventricosus</name>
    <name type="common">Orbweaver spider</name>
    <name type="synonym">Epeira ventricosa</name>
    <dbReference type="NCBI Taxonomy" id="182803"/>
    <lineage>
        <taxon>Eukaryota</taxon>
        <taxon>Metazoa</taxon>
        <taxon>Ecdysozoa</taxon>
        <taxon>Arthropoda</taxon>
        <taxon>Chelicerata</taxon>
        <taxon>Arachnida</taxon>
        <taxon>Araneae</taxon>
        <taxon>Araneomorphae</taxon>
        <taxon>Entelegynae</taxon>
        <taxon>Araneoidea</taxon>
        <taxon>Araneidae</taxon>
        <taxon>Araneus</taxon>
    </lineage>
</organism>